<keyword evidence="2" id="KW-1133">Transmembrane helix</keyword>
<protein>
    <submittedName>
        <fullName evidence="3">Uncharacterized protein</fullName>
    </submittedName>
</protein>
<comment type="caution">
    <text evidence="3">The sequence shown here is derived from an EMBL/GenBank/DDBJ whole genome shotgun (WGS) entry which is preliminary data.</text>
</comment>
<evidence type="ECO:0000313" key="4">
    <source>
        <dbReference type="Proteomes" id="UP000596742"/>
    </source>
</evidence>
<gene>
    <name evidence="3" type="ORF">MGAL_10B023951</name>
</gene>
<dbReference type="AlphaFoldDB" id="A0A8B6DU07"/>
<feature type="region of interest" description="Disordered" evidence="1">
    <location>
        <begin position="220"/>
        <end position="242"/>
    </location>
</feature>
<feature type="compositionally biased region" description="Polar residues" evidence="1">
    <location>
        <begin position="230"/>
        <end position="241"/>
    </location>
</feature>
<evidence type="ECO:0000256" key="2">
    <source>
        <dbReference type="SAM" id="Phobius"/>
    </source>
</evidence>
<accession>A0A8B6DU07</accession>
<organism evidence="3 4">
    <name type="scientific">Mytilus galloprovincialis</name>
    <name type="common">Mediterranean mussel</name>
    <dbReference type="NCBI Taxonomy" id="29158"/>
    <lineage>
        <taxon>Eukaryota</taxon>
        <taxon>Metazoa</taxon>
        <taxon>Spiralia</taxon>
        <taxon>Lophotrochozoa</taxon>
        <taxon>Mollusca</taxon>
        <taxon>Bivalvia</taxon>
        <taxon>Autobranchia</taxon>
        <taxon>Pteriomorphia</taxon>
        <taxon>Mytilida</taxon>
        <taxon>Mytiloidea</taxon>
        <taxon>Mytilidae</taxon>
        <taxon>Mytilinae</taxon>
        <taxon>Mytilus</taxon>
    </lineage>
</organism>
<evidence type="ECO:0000313" key="3">
    <source>
        <dbReference type="EMBL" id="VDI24514.1"/>
    </source>
</evidence>
<keyword evidence="4" id="KW-1185">Reference proteome</keyword>
<feature type="transmembrane region" description="Helical" evidence="2">
    <location>
        <begin position="337"/>
        <end position="358"/>
    </location>
</feature>
<dbReference type="Gene3D" id="1.20.1070.10">
    <property type="entry name" value="Rhodopsin 7-helix transmembrane proteins"/>
    <property type="match status" value="1"/>
</dbReference>
<reference evidence="3" key="1">
    <citation type="submission" date="2018-11" db="EMBL/GenBank/DDBJ databases">
        <authorList>
            <person name="Alioto T."/>
            <person name="Alioto T."/>
        </authorList>
    </citation>
    <scope>NUCLEOTIDE SEQUENCE</scope>
</reference>
<feature type="transmembrane region" description="Helical" evidence="2">
    <location>
        <begin position="300"/>
        <end position="322"/>
    </location>
</feature>
<dbReference type="OrthoDB" id="6186564at2759"/>
<feature type="transmembrane region" description="Helical" evidence="2">
    <location>
        <begin position="7"/>
        <end position="25"/>
    </location>
</feature>
<keyword evidence="2" id="KW-0812">Transmembrane</keyword>
<name>A0A8B6DU07_MYTGA</name>
<proteinExistence type="predicted"/>
<feature type="transmembrane region" description="Helical" evidence="2">
    <location>
        <begin position="56"/>
        <end position="76"/>
    </location>
</feature>
<evidence type="ECO:0000256" key="1">
    <source>
        <dbReference type="SAM" id="MobiDB-lite"/>
    </source>
</evidence>
<dbReference type="SUPFAM" id="SSF81321">
    <property type="entry name" value="Family A G protein-coupled receptor-like"/>
    <property type="match status" value="1"/>
</dbReference>
<keyword evidence="2" id="KW-0472">Membrane</keyword>
<dbReference type="EMBL" id="UYJE01004045">
    <property type="protein sequence ID" value="VDI24514.1"/>
    <property type="molecule type" value="Genomic_DNA"/>
</dbReference>
<dbReference type="Proteomes" id="UP000596742">
    <property type="component" value="Unassembled WGS sequence"/>
</dbReference>
<sequence length="382" mass="42666">MAIRLSFGVWIFTSGLVIIPSLVWVQNQVYSSGQECDLYGVYGDKIGHFMTLRKSAMGIFIFSLIILNSKIVMTIIKRNRSVGVLKGKLNTSTYKPDIKGLLGSKNGTCSSVAGSSVGEPGIKRVLGKKVETRTSTNGSGHNKYLESKLDTLGNVDSGTSRMLKNVLDTSIVVDKPGNNGILESKPQINRVMDGKQDRMFNISVLEPGISGGLTRKIETSSTLDEPGTSHKVSNTNNTENLSLPKRKISKSQVNIKSELESQTIEKRITKDHNQKLKTTTKQRMITSTTYNFLKSKNFKAYLTVLMHVGFHLLSGMPSFVFLSNRQLLPYYTSSRRIRFVCAMCRYLVSLIDPILILLRIPVFRTTLKTLCSKCIQRQPKYY</sequence>